<dbReference type="SMART" id="SM00603">
    <property type="entry name" value="LCCL"/>
    <property type="match status" value="2"/>
</dbReference>
<dbReference type="Pfam" id="PF01477">
    <property type="entry name" value="PLAT"/>
    <property type="match status" value="1"/>
</dbReference>
<dbReference type="AlphaFoldDB" id="A0A7J6KAR8"/>
<evidence type="ECO:0000256" key="3">
    <source>
        <dbReference type="SAM" id="MobiDB-lite"/>
    </source>
</evidence>
<dbReference type="PROSITE" id="PS50095">
    <property type="entry name" value="PLAT"/>
    <property type="match status" value="1"/>
</dbReference>
<name>A0A7J6KAR8_TOXGO</name>
<sequence>MSYVGSYLLAGNKKYVISVQTGADPHVGDLQAIVLANTAEDDPWYCDYLNVRTEDGSMFAFKVKRWIGKPYEQFVLVPLKPSDVDMPSQDVDCYTRAADIFNTTKGDFARFSVEAAIKACQLMGYKHGVYLEDGCSSVEGVDMCADKGYPVALAGLMCSGPEASIDECTFEQPTAQCEDHTNDIALKCTNTPAGAEPPVGTLRIVDTTGAPSLTGIGRLEFYADGFGSVCGEGWTKESEQVACRQMGYSGVKILQHGGYSGNGCSDIMGVNYCGQQQEKIATVNVACKGGRYSVPTGSPVKYSQFGAGDESELRLCPHLVSDDIYCVHEEDIVVGCEGKGDPSGIGLFTIEEKPDLGVLPIKSVALTCSDRPVTRRDMAGGPGTIFIASCPDGCSEAPGAVKGTFVYTDDSPICKAAIHAGALEASGGDIVVQIGHPQKSYESTDQYNVHSDPSGPHPRSFVTSKVALELRARAGQQTQKKRSEATSIPVVPQPRFSEVESSSQSQLLEDKFHWYPPQGFSGFEGRPGSFVDASYLPGANLVPGFRDFTLTAKVTVTGKKGQWRAIVSDGDCEGFILAIDNNDELVFEQACHPRLIRSGFKPALGEPFDVAVTYFAPERAVGIFVNGRKRTYQKTDYTFNLKPKIMIGRASATESDYFMGEITSVHLFDYVLSPAQIAQLRKEVGPAPEPGRVPRGLRRTEDGRVCISPCSPQEPFLTGDGRPPTNAPLQLRCEDTLLRPEFSGVTGHQILVSCPADCAHSTGPLHGCKIYSADSSICKAALHMGAIQRHGGEAVVTLHDGMPSYAASRGHYGRT</sequence>
<evidence type="ECO:0000259" key="4">
    <source>
        <dbReference type="PROSITE" id="PS50095"/>
    </source>
</evidence>
<dbReference type="InterPro" id="IPR036772">
    <property type="entry name" value="SRCR-like_dom_sf"/>
</dbReference>
<dbReference type="Gene3D" id="3.10.250.10">
    <property type="entry name" value="SRCR-like domain"/>
    <property type="match status" value="2"/>
</dbReference>
<feature type="region of interest" description="Disordered" evidence="3">
    <location>
        <begin position="441"/>
        <end position="460"/>
    </location>
</feature>
<organism evidence="7 8">
    <name type="scientific">Toxoplasma gondii</name>
    <dbReference type="NCBI Taxonomy" id="5811"/>
    <lineage>
        <taxon>Eukaryota</taxon>
        <taxon>Sar</taxon>
        <taxon>Alveolata</taxon>
        <taxon>Apicomplexa</taxon>
        <taxon>Conoidasida</taxon>
        <taxon>Coccidia</taxon>
        <taxon>Eucoccidiorida</taxon>
        <taxon>Eimeriorina</taxon>
        <taxon>Sarcocystidae</taxon>
        <taxon>Toxoplasma</taxon>
    </lineage>
</organism>
<gene>
    <name evidence="7" type="ORF">TGRH88_010720</name>
</gene>
<dbReference type="InterPro" id="IPR036609">
    <property type="entry name" value="LCCL_sf"/>
</dbReference>
<dbReference type="InterPro" id="IPR036392">
    <property type="entry name" value="PLAT/LH2_dom_sf"/>
</dbReference>
<comment type="caution">
    <text evidence="2">Lacks conserved residue(s) required for the propagation of feature annotation.</text>
</comment>
<feature type="domain" description="SRCR" evidence="5">
    <location>
        <begin position="202"/>
        <end position="337"/>
    </location>
</feature>
<proteinExistence type="predicted"/>
<dbReference type="SMART" id="SM00202">
    <property type="entry name" value="SR"/>
    <property type="match status" value="1"/>
</dbReference>
<dbReference type="Gene3D" id="2.60.120.200">
    <property type="match status" value="1"/>
</dbReference>
<feature type="domain" description="LCCL" evidence="6">
    <location>
        <begin position="752"/>
        <end position="815"/>
    </location>
</feature>
<dbReference type="Pfam" id="PF00530">
    <property type="entry name" value="SRCR"/>
    <property type="match status" value="2"/>
</dbReference>
<accession>A0A7J6KAR8</accession>
<dbReference type="PROSITE" id="PS50820">
    <property type="entry name" value="LCCL"/>
    <property type="match status" value="2"/>
</dbReference>
<dbReference type="PROSITE" id="PS50287">
    <property type="entry name" value="SRCR_2"/>
    <property type="match status" value="2"/>
</dbReference>
<dbReference type="Pfam" id="PF03815">
    <property type="entry name" value="LCCL"/>
    <property type="match status" value="2"/>
</dbReference>
<evidence type="ECO:0000259" key="5">
    <source>
        <dbReference type="PROSITE" id="PS50287"/>
    </source>
</evidence>
<dbReference type="SUPFAM" id="SSF49899">
    <property type="entry name" value="Concanavalin A-like lectins/glucanases"/>
    <property type="match status" value="1"/>
</dbReference>
<keyword evidence="8" id="KW-1185">Reference proteome</keyword>
<dbReference type="InterPro" id="IPR013320">
    <property type="entry name" value="ConA-like_dom_sf"/>
</dbReference>
<evidence type="ECO:0000256" key="2">
    <source>
        <dbReference type="PROSITE-ProRule" id="PRU00152"/>
    </source>
</evidence>
<feature type="compositionally biased region" description="Polar residues" evidence="3">
    <location>
        <begin position="441"/>
        <end position="451"/>
    </location>
</feature>
<feature type="domain" description="SRCR" evidence="5">
    <location>
        <begin position="77"/>
        <end position="189"/>
    </location>
</feature>
<dbReference type="EMBL" id="JAAUHK010000190">
    <property type="protein sequence ID" value="KAF4644074.1"/>
    <property type="molecule type" value="Genomic_DNA"/>
</dbReference>
<dbReference type="SUPFAM" id="SSF69848">
    <property type="entry name" value="LCCL domain"/>
    <property type="match status" value="2"/>
</dbReference>
<keyword evidence="1" id="KW-1015">Disulfide bond</keyword>
<dbReference type="Gene3D" id="2.170.130.20">
    <property type="entry name" value="LCCL-like domain"/>
    <property type="match status" value="2"/>
</dbReference>
<dbReference type="Pfam" id="PF13385">
    <property type="entry name" value="Laminin_G_3"/>
    <property type="match status" value="1"/>
</dbReference>
<feature type="domain" description="PLAT" evidence="4">
    <location>
        <begin position="1"/>
        <end position="81"/>
    </location>
</feature>
<reference evidence="7 8" key="1">
    <citation type="submission" date="2020-03" db="EMBL/GenBank/DDBJ databases">
        <title>Genome sequence of Toxoplasma gondii RH-88 strain.</title>
        <authorList>
            <person name="Lorenzi H.A."/>
            <person name="Venepally P."/>
            <person name="Rozenberg A."/>
            <person name="Sibley D."/>
        </authorList>
    </citation>
    <scope>NUCLEOTIDE SEQUENCE [LARGE SCALE GENOMIC DNA]</scope>
    <source>
        <strain evidence="7 8">RH-88</strain>
    </source>
</reference>
<dbReference type="InterPro" id="IPR001024">
    <property type="entry name" value="PLAT/LH2_dom"/>
</dbReference>
<dbReference type="GO" id="GO:0016020">
    <property type="term" value="C:membrane"/>
    <property type="evidence" value="ECO:0007669"/>
    <property type="project" value="InterPro"/>
</dbReference>
<keyword evidence="7" id="KW-0675">Receptor</keyword>
<dbReference type="InterPro" id="IPR001190">
    <property type="entry name" value="SRCR"/>
</dbReference>
<evidence type="ECO:0000256" key="1">
    <source>
        <dbReference type="ARBA" id="ARBA00023157"/>
    </source>
</evidence>
<comment type="caution">
    <text evidence="7">The sequence shown here is derived from an EMBL/GenBank/DDBJ whole genome shotgun (WGS) entry which is preliminary data.</text>
</comment>
<protein>
    <submittedName>
        <fullName evidence="7">Scavenger receptor protein SR1</fullName>
    </submittedName>
</protein>
<dbReference type="InterPro" id="IPR004043">
    <property type="entry name" value="LCCL"/>
</dbReference>
<evidence type="ECO:0000313" key="8">
    <source>
        <dbReference type="Proteomes" id="UP000557509"/>
    </source>
</evidence>
<evidence type="ECO:0000313" key="7">
    <source>
        <dbReference type="EMBL" id="KAF4644074.1"/>
    </source>
</evidence>
<dbReference type="InterPro" id="IPR051957">
    <property type="entry name" value="CRISP-LCCL_domain"/>
</dbReference>
<dbReference type="PANTHER" id="PTHR31331:SF1">
    <property type="entry name" value="CYSTEINE RICH SECRETORY PROTEIN LCCL DOMAIN CONTAINING 2"/>
    <property type="match status" value="1"/>
</dbReference>
<evidence type="ECO:0000259" key="6">
    <source>
        <dbReference type="PROSITE" id="PS50820"/>
    </source>
</evidence>
<dbReference type="SUPFAM" id="SSF49723">
    <property type="entry name" value="Lipase/lipooxygenase domain (PLAT/LH2 domain)"/>
    <property type="match status" value="1"/>
</dbReference>
<dbReference type="VEuPathDB" id="ToxoDB:TGME49_267410"/>
<dbReference type="SUPFAM" id="SSF56487">
    <property type="entry name" value="SRCR-like"/>
    <property type="match status" value="2"/>
</dbReference>
<dbReference type="Proteomes" id="UP000557509">
    <property type="component" value="Unassembled WGS sequence"/>
</dbReference>
<feature type="domain" description="LCCL" evidence="6">
    <location>
        <begin position="362"/>
        <end position="461"/>
    </location>
</feature>
<dbReference type="PANTHER" id="PTHR31331">
    <property type="entry name" value="LCCL DOMAIN PROTEIN (AFU_ORTHOLOGUE AFUA_5G08630)"/>
    <property type="match status" value="1"/>
</dbReference>